<name>A0ACB9QC94_9MYRT</name>
<dbReference type="Proteomes" id="UP001057402">
    <property type="component" value="Chromosome 6"/>
</dbReference>
<organism evidence="1 2">
    <name type="scientific">Melastoma candidum</name>
    <dbReference type="NCBI Taxonomy" id="119954"/>
    <lineage>
        <taxon>Eukaryota</taxon>
        <taxon>Viridiplantae</taxon>
        <taxon>Streptophyta</taxon>
        <taxon>Embryophyta</taxon>
        <taxon>Tracheophyta</taxon>
        <taxon>Spermatophyta</taxon>
        <taxon>Magnoliopsida</taxon>
        <taxon>eudicotyledons</taxon>
        <taxon>Gunneridae</taxon>
        <taxon>Pentapetalae</taxon>
        <taxon>rosids</taxon>
        <taxon>malvids</taxon>
        <taxon>Myrtales</taxon>
        <taxon>Melastomataceae</taxon>
        <taxon>Melastomatoideae</taxon>
        <taxon>Melastomateae</taxon>
        <taxon>Melastoma</taxon>
    </lineage>
</organism>
<evidence type="ECO:0000313" key="2">
    <source>
        <dbReference type="Proteomes" id="UP001057402"/>
    </source>
</evidence>
<evidence type="ECO:0000313" key="1">
    <source>
        <dbReference type="EMBL" id="KAI4364243.1"/>
    </source>
</evidence>
<reference evidence="2" key="1">
    <citation type="journal article" date="2023" name="Front. Plant Sci.">
        <title>Chromosomal-level genome assembly of Melastoma candidum provides insights into trichome evolution.</title>
        <authorList>
            <person name="Zhong Y."/>
            <person name="Wu W."/>
            <person name="Sun C."/>
            <person name="Zou P."/>
            <person name="Liu Y."/>
            <person name="Dai S."/>
            <person name="Zhou R."/>
        </authorList>
    </citation>
    <scope>NUCLEOTIDE SEQUENCE [LARGE SCALE GENOMIC DNA]</scope>
</reference>
<sequence>MKGDDGEHRERQTTQSLGTTCLPSVMAAINRGDNEGHVLDVLDSLNIGINETVYDDFPPLHLASVHGALSCEKLLLERGAGLEAKDAYWVIPCTLLVSRATLKSSNIC</sequence>
<keyword evidence="2" id="KW-1185">Reference proteome</keyword>
<gene>
    <name evidence="1" type="ORF">MLD38_020362</name>
</gene>
<protein>
    <submittedName>
        <fullName evidence="1">Uncharacterized protein</fullName>
    </submittedName>
</protein>
<dbReference type="EMBL" id="CM042885">
    <property type="protein sequence ID" value="KAI4364243.1"/>
    <property type="molecule type" value="Genomic_DNA"/>
</dbReference>
<comment type="caution">
    <text evidence="1">The sequence shown here is derived from an EMBL/GenBank/DDBJ whole genome shotgun (WGS) entry which is preliminary data.</text>
</comment>
<accession>A0ACB9QC94</accession>
<proteinExistence type="predicted"/>